<dbReference type="GO" id="GO:0022857">
    <property type="term" value="F:transmembrane transporter activity"/>
    <property type="evidence" value="ECO:0007669"/>
    <property type="project" value="InterPro"/>
</dbReference>
<feature type="transmembrane region" description="Helical" evidence="5">
    <location>
        <begin position="385"/>
        <end position="402"/>
    </location>
</feature>
<reference evidence="7 8" key="1">
    <citation type="submission" date="2020-08" db="EMBL/GenBank/DDBJ databases">
        <title>Genomic Encyclopedia of Type Strains, Phase IV (KMG-IV): sequencing the most valuable type-strain genomes for metagenomic binning, comparative biology and taxonomic classification.</title>
        <authorList>
            <person name="Goeker M."/>
        </authorList>
    </citation>
    <scope>NUCLEOTIDE SEQUENCE [LARGE SCALE GENOMIC DNA]</scope>
    <source>
        <strain evidence="7 8">YIM 65646</strain>
    </source>
</reference>
<feature type="domain" description="Major facilitator superfamily (MFS) profile" evidence="6">
    <location>
        <begin position="26"/>
        <end position="434"/>
    </location>
</feature>
<comment type="caution">
    <text evidence="7">The sequence shown here is derived from an EMBL/GenBank/DDBJ whole genome shotgun (WGS) entry which is preliminary data.</text>
</comment>
<sequence>MSTPASAAAPASRAAPRGASRMRWAIIWLAFAGLTINYLDRSSISVALPFMGEDIHLDKTQQGLILAAFFWSYDFCQLAAGWYVDKVGARRSFTIAAVWWSIFTMITAAVHSFWTLIGARLLLGAGESPAPATSAKVTATWFPQRERGLATGIWDSGSRVGAVIAIPIVTLIIHFAGWRTTFIIIGILGLAWAVGWWKAYRDPDKHRRVNAEELAYIREGGARIAADDDAEAAKLPWRRLFRYRTVLGMMFGFFCLNSVIYFFITFFPTYLVEERDFSLLKLGFFGMIPGICAVLSGWLGGWLADRAIRRGVPVTRVRKTIIVAGMAGGSVIILAVIVPQAWMALALLSLAYASLTFAGTGIWALPADVAPSSAHVASIGGIQNFASNFAGILTPIMVGYLADETGSFVLPLTIIGVIALVGALNYLFVIGKIEPLPVPRRAVG</sequence>
<accession>A0A841FF21</accession>
<feature type="transmembrane region" description="Helical" evidence="5">
    <location>
        <begin position="63"/>
        <end position="84"/>
    </location>
</feature>
<evidence type="ECO:0000256" key="2">
    <source>
        <dbReference type="ARBA" id="ARBA00022692"/>
    </source>
</evidence>
<feature type="transmembrane region" description="Helical" evidence="5">
    <location>
        <begin position="279"/>
        <end position="299"/>
    </location>
</feature>
<keyword evidence="4 5" id="KW-0472">Membrane</keyword>
<feature type="transmembrane region" description="Helical" evidence="5">
    <location>
        <begin position="408"/>
        <end position="431"/>
    </location>
</feature>
<evidence type="ECO:0000259" key="6">
    <source>
        <dbReference type="PROSITE" id="PS50850"/>
    </source>
</evidence>
<evidence type="ECO:0000256" key="1">
    <source>
        <dbReference type="ARBA" id="ARBA00004651"/>
    </source>
</evidence>
<comment type="subcellular location">
    <subcellularLocation>
        <location evidence="1">Cell membrane</location>
        <topology evidence="1">Multi-pass membrane protein</topology>
    </subcellularLocation>
</comment>
<name>A0A841FF21_9ACTN</name>
<dbReference type="CDD" id="cd17319">
    <property type="entry name" value="MFS_ExuT_GudP_like"/>
    <property type="match status" value="1"/>
</dbReference>
<protein>
    <submittedName>
        <fullName evidence="7">ACS family glucarate transporter-like MFS transporter</fullName>
    </submittedName>
</protein>
<dbReference type="SUPFAM" id="SSF103473">
    <property type="entry name" value="MFS general substrate transporter"/>
    <property type="match status" value="1"/>
</dbReference>
<evidence type="ECO:0000256" key="3">
    <source>
        <dbReference type="ARBA" id="ARBA00022989"/>
    </source>
</evidence>
<dbReference type="PANTHER" id="PTHR11662">
    <property type="entry name" value="SOLUTE CARRIER FAMILY 17"/>
    <property type="match status" value="1"/>
</dbReference>
<keyword evidence="2 5" id="KW-0812">Transmembrane</keyword>
<gene>
    <name evidence="7" type="ORF">HNR73_002720</name>
</gene>
<dbReference type="PROSITE" id="PS50850">
    <property type="entry name" value="MFS"/>
    <property type="match status" value="1"/>
</dbReference>
<feature type="transmembrane region" description="Helical" evidence="5">
    <location>
        <begin position="320"/>
        <end position="338"/>
    </location>
</feature>
<dbReference type="InterPro" id="IPR020846">
    <property type="entry name" value="MFS_dom"/>
</dbReference>
<evidence type="ECO:0000313" key="8">
    <source>
        <dbReference type="Proteomes" id="UP000548476"/>
    </source>
</evidence>
<organism evidence="7 8">
    <name type="scientific">Phytomonospora endophytica</name>
    <dbReference type="NCBI Taxonomy" id="714109"/>
    <lineage>
        <taxon>Bacteria</taxon>
        <taxon>Bacillati</taxon>
        <taxon>Actinomycetota</taxon>
        <taxon>Actinomycetes</taxon>
        <taxon>Micromonosporales</taxon>
        <taxon>Micromonosporaceae</taxon>
        <taxon>Phytomonospora</taxon>
    </lineage>
</organism>
<evidence type="ECO:0000313" key="7">
    <source>
        <dbReference type="EMBL" id="MBB6034866.1"/>
    </source>
</evidence>
<dbReference type="Pfam" id="PF07690">
    <property type="entry name" value="MFS_1"/>
    <property type="match status" value="1"/>
</dbReference>
<proteinExistence type="predicted"/>
<dbReference type="InterPro" id="IPR011701">
    <property type="entry name" value="MFS"/>
</dbReference>
<dbReference type="Proteomes" id="UP000548476">
    <property type="component" value="Unassembled WGS sequence"/>
</dbReference>
<keyword evidence="3 5" id="KW-1133">Transmembrane helix</keyword>
<dbReference type="GO" id="GO:0005886">
    <property type="term" value="C:plasma membrane"/>
    <property type="evidence" value="ECO:0007669"/>
    <property type="project" value="UniProtKB-SubCell"/>
</dbReference>
<dbReference type="AlphaFoldDB" id="A0A841FF21"/>
<feature type="transmembrane region" description="Helical" evidence="5">
    <location>
        <begin position="24"/>
        <end position="51"/>
    </location>
</feature>
<dbReference type="Gene3D" id="1.20.1250.20">
    <property type="entry name" value="MFS general substrate transporter like domains"/>
    <property type="match status" value="2"/>
</dbReference>
<feature type="transmembrane region" description="Helical" evidence="5">
    <location>
        <begin position="344"/>
        <end position="365"/>
    </location>
</feature>
<keyword evidence="8" id="KW-1185">Reference proteome</keyword>
<dbReference type="InterPro" id="IPR050382">
    <property type="entry name" value="MFS_Na/Anion_cotransporter"/>
</dbReference>
<evidence type="ECO:0000256" key="5">
    <source>
        <dbReference type="SAM" id="Phobius"/>
    </source>
</evidence>
<feature type="transmembrane region" description="Helical" evidence="5">
    <location>
        <begin position="96"/>
        <end position="117"/>
    </location>
</feature>
<dbReference type="InterPro" id="IPR036259">
    <property type="entry name" value="MFS_trans_sf"/>
</dbReference>
<dbReference type="RefSeq" id="WP_184787722.1">
    <property type="nucleotide sequence ID" value="NZ_BONT01000090.1"/>
</dbReference>
<feature type="transmembrane region" description="Helical" evidence="5">
    <location>
        <begin position="246"/>
        <end position="267"/>
    </location>
</feature>
<dbReference type="EMBL" id="JACHGT010000005">
    <property type="protein sequence ID" value="MBB6034866.1"/>
    <property type="molecule type" value="Genomic_DNA"/>
</dbReference>
<evidence type="ECO:0000256" key="4">
    <source>
        <dbReference type="ARBA" id="ARBA00023136"/>
    </source>
</evidence>
<dbReference type="PANTHER" id="PTHR11662:SF399">
    <property type="entry name" value="FI19708P1-RELATED"/>
    <property type="match status" value="1"/>
</dbReference>
<feature type="transmembrane region" description="Helical" evidence="5">
    <location>
        <begin position="182"/>
        <end position="200"/>
    </location>
</feature>